<sequence>MQADAAGVHAASGLAKLRRLRSHKAELILLAVATGCVMAFALWLDGQLRPALDTRERNERAAEELHERMAPCLPNAGRSPTSWCGAVTIPPPPPIPVSPIPLIAGAPAAFCTANGSPSC</sequence>
<dbReference type="Proteomes" id="UP000245712">
    <property type="component" value="Unassembled WGS sequence"/>
</dbReference>
<keyword evidence="1" id="KW-1133">Transmembrane helix</keyword>
<organism evidence="2 3">
    <name type="scientific">Paraburkholderia unamae</name>
    <dbReference type="NCBI Taxonomy" id="219649"/>
    <lineage>
        <taxon>Bacteria</taxon>
        <taxon>Pseudomonadati</taxon>
        <taxon>Pseudomonadota</taxon>
        <taxon>Betaproteobacteria</taxon>
        <taxon>Burkholderiales</taxon>
        <taxon>Burkholderiaceae</taxon>
        <taxon>Paraburkholderia</taxon>
    </lineage>
</organism>
<evidence type="ECO:0000313" key="2">
    <source>
        <dbReference type="EMBL" id="PVX61335.1"/>
    </source>
</evidence>
<keyword evidence="1" id="KW-0812">Transmembrane</keyword>
<evidence type="ECO:0000313" key="3">
    <source>
        <dbReference type="Proteomes" id="UP000245712"/>
    </source>
</evidence>
<dbReference type="EMBL" id="QEOB01000041">
    <property type="protein sequence ID" value="PVX61335.1"/>
    <property type="molecule type" value="Genomic_DNA"/>
</dbReference>
<name>A0ABX5KAZ3_9BURK</name>
<keyword evidence="3" id="KW-1185">Reference proteome</keyword>
<protein>
    <submittedName>
        <fullName evidence="2">Uncharacterized protein</fullName>
    </submittedName>
</protein>
<feature type="transmembrane region" description="Helical" evidence="1">
    <location>
        <begin position="27"/>
        <end position="44"/>
    </location>
</feature>
<evidence type="ECO:0000256" key="1">
    <source>
        <dbReference type="SAM" id="Phobius"/>
    </source>
</evidence>
<comment type="caution">
    <text evidence="2">The sequence shown here is derived from an EMBL/GenBank/DDBJ whole genome shotgun (WGS) entry which is preliminary data.</text>
</comment>
<gene>
    <name evidence="2" type="ORF">C7402_14147</name>
</gene>
<reference evidence="2 3" key="1">
    <citation type="submission" date="2018-05" db="EMBL/GenBank/DDBJ databases">
        <title>Genomic Encyclopedia of Type Strains, Phase IV (KMG-V): Genome sequencing to study the core and pangenomes of soil and plant-associated prokaryotes.</title>
        <authorList>
            <person name="Whitman W."/>
        </authorList>
    </citation>
    <scope>NUCLEOTIDE SEQUENCE [LARGE SCALE GENOMIC DNA]</scope>
    <source>
        <strain evidence="2 3">SCZa-39</strain>
    </source>
</reference>
<accession>A0ABX5KAZ3</accession>
<proteinExistence type="predicted"/>
<keyword evidence="1" id="KW-0472">Membrane</keyword>